<dbReference type="SMART" id="SM00448">
    <property type="entry name" value="REC"/>
    <property type="match status" value="1"/>
</dbReference>
<reference evidence="7 8" key="1">
    <citation type="journal article" date="2020" name="Microorganisms">
        <title>Osmotic Adaptation and Compatible Solute Biosynthesis of Phototrophic Bacteria as Revealed from Genome Analyses.</title>
        <authorList>
            <person name="Imhoff J.F."/>
            <person name="Rahn T."/>
            <person name="Kunzel S."/>
            <person name="Keller A."/>
            <person name="Neulinger S.C."/>
        </authorList>
    </citation>
    <scope>NUCLEOTIDE SEQUENCE [LARGE SCALE GENOMIC DNA]</scope>
    <source>
        <strain evidence="7 8">DSM 6210</strain>
    </source>
</reference>
<dbReference type="RefSeq" id="WP_200233085.1">
    <property type="nucleotide sequence ID" value="NZ_NRRV01000001.1"/>
</dbReference>
<evidence type="ECO:0000313" key="8">
    <source>
        <dbReference type="Proteomes" id="UP000748752"/>
    </source>
</evidence>
<evidence type="ECO:0000256" key="4">
    <source>
        <dbReference type="SAM" id="MobiDB-lite"/>
    </source>
</evidence>
<organism evidence="7 8">
    <name type="scientific">Thiohalocapsa halophila</name>
    <dbReference type="NCBI Taxonomy" id="69359"/>
    <lineage>
        <taxon>Bacteria</taxon>
        <taxon>Pseudomonadati</taxon>
        <taxon>Pseudomonadota</taxon>
        <taxon>Gammaproteobacteria</taxon>
        <taxon>Chromatiales</taxon>
        <taxon>Chromatiaceae</taxon>
        <taxon>Thiohalocapsa</taxon>
    </lineage>
</organism>
<dbReference type="Pfam" id="PF00072">
    <property type="entry name" value="Response_reg"/>
    <property type="match status" value="1"/>
</dbReference>
<protein>
    <submittedName>
        <fullName evidence="7">DNA-binding response regulator</fullName>
    </submittedName>
</protein>
<dbReference type="PROSITE" id="PS50930">
    <property type="entry name" value="HTH_LYTTR"/>
    <property type="match status" value="1"/>
</dbReference>
<dbReference type="PROSITE" id="PS50110">
    <property type="entry name" value="RESPONSE_REGULATORY"/>
    <property type="match status" value="1"/>
</dbReference>
<dbReference type="InterPro" id="IPR007492">
    <property type="entry name" value="LytTR_DNA-bd_dom"/>
</dbReference>
<sequence length="244" mass="27103">MKILLVDDEAPARERLRRLIDELDEGYAVVGEAANGEDAVAAARDNDADLVLLDQKMPGMSGLETAAALADLDPPPAVVLVTAYPEYALDAFEHNVADYLVKPVRRERLQATLERLPRTTRPQRVASGQEDPSGRRRHLSAHYRGGVQTVGVEEVLYLLAEQKYVTVRHAGGRMLIDESLKSLEQEFPEHFVRIHRNALVAIEQLVGLEKAADGATLAVLAGCEERLPVSRRHLPEIRRFLRHG</sequence>
<name>A0ABS1CBK2_9GAMM</name>
<dbReference type="InterPro" id="IPR011006">
    <property type="entry name" value="CheY-like_superfamily"/>
</dbReference>
<keyword evidence="3" id="KW-0597">Phosphoprotein</keyword>
<evidence type="ECO:0000259" key="5">
    <source>
        <dbReference type="PROSITE" id="PS50110"/>
    </source>
</evidence>
<dbReference type="GO" id="GO:0003677">
    <property type="term" value="F:DNA binding"/>
    <property type="evidence" value="ECO:0007669"/>
    <property type="project" value="UniProtKB-KW"/>
</dbReference>
<dbReference type="SMART" id="SM00850">
    <property type="entry name" value="LytTR"/>
    <property type="match status" value="1"/>
</dbReference>
<dbReference type="Gene3D" id="2.40.50.1020">
    <property type="entry name" value="LytTr DNA-binding domain"/>
    <property type="match status" value="1"/>
</dbReference>
<feature type="region of interest" description="Disordered" evidence="4">
    <location>
        <begin position="114"/>
        <end position="137"/>
    </location>
</feature>
<feature type="domain" description="Response regulatory" evidence="5">
    <location>
        <begin position="2"/>
        <end position="117"/>
    </location>
</feature>
<feature type="domain" description="HTH LytTR-type" evidence="6">
    <location>
        <begin position="139"/>
        <end position="243"/>
    </location>
</feature>
<keyword evidence="1" id="KW-0902">Two-component regulatory system</keyword>
<dbReference type="SUPFAM" id="SSF52172">
    <property type="entry name" value="CheY-like"/>
    <property type="match status" value="1"/>
</dbReference>
<comment type="caution">
    <text evidence="7">The sequence shown here is derived from an EMBL/GenBank/DDBJ whole genome shotgun (WGS) entry which is preliminary data.</text>
</comment>
<evidence type="ECO:0000313" key="7">
    <source>
        <dbReference type="EMBL" id="MBK1629297.1"/>
    </source>
</evidence>
<dbReference type="Gene3D" id="3.40.50.2300">
    <property type="match status" value="1"/>
</dbReference>
<accession>A0ABS1CBK2</accession>
<dbReference type="Pfam" id="PF04397">
    <property type="entry name" value="LytTR"/>
    <property type="match status" value="1"/>
</dbReference>
<dbReference type="PANTHER" id="PTHR48111:SF3">
    <property type="entry name" value="TRANSCRIPTIONAL REGULATORY PROTEIN BTSR"/>
    <property type="match status" value="1"/>
</dbReference>
<keyword evidence="8" id="KW-1185">Reference proteome</keyword>
<evidence type="ECO:0000256" key="3">
    <source>
        <dbReference type="PROSITE-ProRule" id="PRU00169"/>
    </source>
</evidence>
<gene>
    <name evidence="7" type="ORF">CKO31_00820</name>
</gene>
<feature type="modified residue" description="4-aspartylphosphate" evidence="3">
    <location>
        <position position="54"/>
    </location>
</feature>
<dbReference type="InterPro" id="IPR039420">
    <property type="entry name" value="WalR-like"/>
</dbReference>
<proteinExistence type="predicted"/>
<keyword evidence="2 7" id="KW-0238">DNA-binding</keyword>
<evidence type="ECO:0000259" key="6">
    <source>
        <dbReference type="PROSITE" id="PS50930"/>
    </source>
</evidence>
<dbReference type="Proteomes" id="UP000748752">
    <property type="component" value="Unassembled WGS sequence"/>
</dbReference>
<evidence type="ECO:0000256" key="2">
    <source>
        <dbReference type="ARBA" id="ARBA00023125"/>
    </source>
</evidence>
<dbReference type="PANTHER" id="PTHR48111">
    <property type="entry name" value="REGULATOR OF RPOS"/>
    <property type="match status" value="1"/>
</dbReference>
<evidence type="ECO:0000256" key="1">
    <source>
        <dbReference type="ARBA" id="ARBA00023012"/>
    </source>
</evidence>
<dbReference type="InterPro" id="IPR001789">
    <property type="entry name" value="Sig_transdc_resp-reg_receiver"/>
</dbReference>
<dbReference type="EMBL" id="NRRV01000001">
    <property type="protein sequence ID" value="MBK1629297.1"/>
    <property type="molecule type" value="Genomic_DNA"/>
</dbReference>